<dbReference type="RefSeq" id="WP_184216821.1">
    <property type="nucleotide sequence ID" value="NZ_JACHMD010000001.1"/>
</dbReference>
<feature type="transmembrane region" description="Helical" evidence="1">
    <location>
        <begin position="57"/>
        <end position="78"/>
    </location>
</feature>
<keyword evidence="1" id="KW-1133">Transmembrane helix</keyword>
<evidence type="ECO:0008006" key="4">
    <source>
        <dbReference type="Google" id="ProtNLM"/>
    </source>
</evidence>
<dbReference type="Proteomes" id="UP000573729">
    <property type="component" value="Unassembled WGS sequence"/>
</dbReference>
<evidence type="ECO:0000256" key="1">
    <source>
        <dbReference type="SAM" id="Phobius"/>
    </source>
</evidence>
<evidence type="ECO:0000313" key="2">
    <source>
        <dbReference type="EMBL" id="MBB4666885.1"/>
    </source>
</evidence>
<keyword evidence="3" id="KW-1185">Reference proteome</keyword>
<proteinExistence type="predicted"/>
<gene>
    <name evidence="2" type="ORF">BKA24_001594</name>
</gene>
<keyword evidence="1" id="KW-0472">Membrane</keyword>
<dbReference type="EMBL" id="JACHMD010000001">
    <property type="protein sequence ID" value="MBB4666885.1"/>
    <property type="molecule type" value="Genomic_DNA"/>
</dbReference>
<reference evidence="2 3" key="1">
    <citation type="submission" date="2020-08" db="EMBL/GenBank/DDBJ databases">
        <title>Sequencing the genomes of 1000 actinobacteria strains.</title>
        <authorList>
            <person name="Klenk H.-P."/>
        </authorList>
    </citation>
    <scope>NUCLEOTIDE SEQUENCE [LARGE SCALE GENOMIC DNA]</scope>
    <source>
        <strain evidence="2 3">DSM 24947</strain>
    </source>
</reference>
<protein>
    <recommendedName>
        <fullName evidence="4">Integral membrane protein</fullName>
    </recommendedName>
</protein>
<sequence>MLIVLALVIGAAFGAAAHFALPGRALRGAALGPVGGAALGALAWTALTWSGLGPDSVWVWLVSALLPAIVVPLALTALTRARTRADQQTRSALGI</sequence>
<evidence type="ECO:0000313" key="3">
    <source>
        <dbReference type="Proteomes" id="UP000573729"/>
    </source>
</evidence>
<organism evidence="2 3">
    <name type="scientific">Microbacterium marinum</name>
    <dbReference type="NCBI Taxonomy" id="421115"/>
    <lineage>
        <taxon>Bacteria</taxon>
        <taxon>Bacillati</taxon>
        <taxon>Actinomycetota</taxon>
        <taxon>Actinomycetes</taxon>
        <taxon>Micrococcales</taxon>
        <taxon>Microbacteriaceae</taxon>
        <taxon>Microbacterium</taxon>
    </lineage>
</organism>
<comment type="caution">
    <text evidence="2">The sequence shown here is derived from an EMBL/GenBank/DDBJ whole genome shotgun (WGS) entry which is preliminary data.</text>
</comment>
<keyword evidence="1" id="KW-0812">Transmembrane</keyword>
<name>A0A7W7BQG6_9MICO</name>
<accession>A0A7W7BQG6</accession>
<dbReference type="AlphaFoldDB" id="A0A7W7BQG6"/>